<reference evidence="3 4" key="1">
    <citation type="submission" date="2015-11" db="EMBL/GenBank/DDBJ databases">
        <authorList>
            <person name="Zhang Y."/>
            <person name="Guo Z."/>
        </authorList>
    </citation>
    <scope>NUCLEOTIDE SEQUENCE [LARGE SCALE GENOMIC DNA]</scope>
    <source>
        <strain evidence="3 4">KCTC 12086</strain>
    </source>
</reference>
<evidence type="ECO:0000313" key="4">
    <source>
        <dbReference type="Proteomes" id="UP000061457"/>
    </source>
</evidence>
<dbReference type="Proteomes" id="UP000061457">
    <property type="component" value="Chromosome I"/>
</dbReference>
<dbReference type="PANTHER" id="PTHR43155">
    <property type="entry name" value="CYCLIC DI-GMP PHOSPHODIESTERASE PA4108-RELATED"/>
    <property type="match status" value="1"/>
</dbReference>
<dbReference type="PANTHER" id="PTHR43155:SF2">
    <property type="entry name" value="CYCLIC DI-GMP PHOSPHODIESTERASE PA4108"/>
    <property type="match status" value="1"/>
</dbReference>
<dbReference type="Pfam" id="PF11871">
    <property type="entry name" value="DUF3391"/>
    <property type="match status" value="1"/>
</dbReference>
<dbReference type="EMBL" id="CP013187">
    <property type="protein sequence ID" value="ALO43272.1"/>
    <property type="molecule type" value="Genomic_DNA"/>
</dbReference>
<dbReference type="PATRIC" id="fig|161398.10.peg.2845"/>
<organism evidence="3 4">
    <name type="scientific">Pseudoalteromonas phenolica</name>
    <dbReference type="NCBI Taxonomy" id="161398"/>
    <lineage>
        <taxon>Bacteria</taxon>
        <taxon>Pseudomonadati</taxon>
        <taxon>Pseudomonadota</taxon>
        <taxon>Gammaproteobacteria</taxon>
        <taxon>Alteromonadales</taxon>
        <taxon>Pseudoalteromonadaceae</taxon>
        <taxon>Pseudoalteromonas</taxon>
    </lineage>
</organism>
<keyword evidence="4" id="KW-1185">Reference proteome</keyword>
<feature type="compositionally biased region" description="Basic and acidic residues" evidence="1">
    <location>
        <begin position="79"/>
        <end position="99"/>
    </location>
</feature>
<sequence length="427" mass="47879">MIQTMLVSNLLKYAVMLVSLPISELQPGMFVDSVCKQRSDAKIKIKSRGMVRDQSIIAQLLSKGVMELKIDFSQSDIEVPEKYRPAPKQEESKAPEEAPRSATKKKAKPAVAEKSLEQEFAKATQQFDQHSQQLKTLYNDLTIGAKLDVSLLNQVSNEIVDSVLRNSNAMAILSRIKDKDGYNWRHMINCTILMSVFAKYLGIKNEQIQQLALGAMLHDVGHTKLPQGIINKTDNLNELEFKALKKHVVQSLGLVKGESGISPLVMDMILNHHERVDGSGYPRGLSGSKISKPARMMAIVDVYDAMTSERPHQNGEEPIHALRYLLANKDQFDAQLVQKFIKCLGVHPVGTIVRLTNDRLALVLEGNKLSPMKPKVKVFYNTKHKHHITGKELDLHTVESEIKVVASVRPSDYELNLSRLLKSHLLI</sequence>
<dbReference type="SUPFAM" id="SSF109604">
    <property type="entry name" value="HD-domain/PDEase-like"/>
    <property type="match status" value="1"/>
</dbReference>
<proteinExistence type="predicted"/>
<dbReference type="KEGG" id="pphe:PP2015_2786"/>
<dbReference type="STRING" id="161398.PP2015_2786"/>
<name>A0A0S2K562_9GAMM</name>
<dbReference type="Pfam" id="PF13487">
    <property type="entry name" value="HD_5"/>
    <property type="match status" value="1"/>
</dbReference>
<accession>A0A0S2K562</accession>
<dbReference type="InterPro" id="IPR003607">
    <property type="entry name" value="HD/PDEase_dom"/>
</dbReference>
<dbReference type="Gene3D" id="1.10.3210.10">
    <property type="entry name" value="Hypothetical protein af1432"/>
    <property type="match status" value="1"/>
</dbReference>
<protein>
    <submittedName>
        <fullName evidence="3">Metal-dependent phosphohydrolase, HD region</fullName>
    </submittedName>
</protein>
<dbReference type="InterPro" id="IPR037522">
    <property type="entry name" value="HD_GYP_dom"/>
</dbReference>
<dbReference type="AlphaFoldDB" id="A0A0S2K562"/>
<dbReference type="CDD" id="cd00077">
    <property type="entry name" value="HDc"/>
    <property type="match status" value="1"/>
</dbReference>
<dbReference type="PROSITE" id="PS51832">
    <property type="entry name" value="HD_GYP"/>
    <property type="match status" value="1"/>
</dbReference>
<dbReference type="GO" id="GO:0008081">
    <property type="term" value="F:phosphoric diester hydrolase activity"/>
    <property type="evidence" value="ECO:0007669"/>
    <property type="project" value="UniProtKB-ARBA"/>
</dbReference>
<dbReference type="InterPro" id="IPR021812">
    <property type="entry name" value="DUF3391"/>
</dbReference>
<feature type="region of interest" description="Disordered" evidence="1">
    <location>
        <begin position="79"/>
        <end position="109"/>
    </location>
</feature>
<evidence type="ECO:0000259" key="2">
    <source>
        <dbReference type="PROSITE" id="PS51832"/>
    </source>
</evidence>
<keyword evidence="3" id="KW-0378">Hydrolase</keyword>
<evidence type="ECO:0000256" key="1">
    <source>
        <dbReference type="SAM" id="MobiDB-lite"/>
    </source>
</evidence>
<evidence type="ECO:0000313" key="3">
    <source>
        <dbReference type="EMBL" id="ALO43272.1"/>
    </source>
</evidence>
<feature type="domain" description="HD-GYP" evidence="2">
    <location>
        <begin position="161"/>
        <end position="356"/>
    </location>
</feature>
<dbReference type="SMART" id="SM00471">
    <property type="entry name" value="HDc"/>
    <property type="match status" value="1"/>
</dbReference>
<gene>
    <name evidence="3" type="ORF">PP2015_2786</name>
</gene>